<dbReference type="SMART" id="SM00496">
    <property type="entry name" value="IENR2"/>
    <property type="match status" value="2"/>
</dbReference>
<accession>X0ZB87</accession>
<dbReference type="Pfam" id="PF07460">
    <property type="entry name" value="NUMOD3"/>
    <property type="match status" value="1"/>
</dbReference>
<evidence type="ECO:0000259" key="2">
    <source>
        <dbReference type="SMART" id="SM00496"/>
    </source>
</evidence>
<sequence length="212" mass="25000">MRIGQKHTKEAKRKIGEAHRGKPPGMLGKNQTREARLKISKNNFWFTASPEKIEQAKESLRKRARKDNPMFKAETRKKVSEKIEELYKNGKLIPRKRTLMGKLKRKIRRLPQYKEWKEGVLKRDVPTYPVIPVGLQVHHHKKTFTAILKENNIKTVEEAIRCRELWDIKLGQVVPKGDHYIISQLEKRVNVSKELLNFLEAFIKIHRAKEIE</sequence>
<gene>
    <name evidence="3" type="ORF">S01H4_13503</name>
</gene>
<feature type="compositionally biased region" description="Basic residues" evidence="1">
    <location>
        <begin position="1"/>
        <end position="12"/>
    </location>
</feature>
<feature type="domain" description="Nuclease associated modular" evidence="2">
    <location>
        <begin position="3"/>
        <end position="19"/>
    </location>
</feature>
<comment type="caution">
    <text evidence="3">The sequence shown here is derived from an EMBL/GenBank/DDBJ whole genome shotgun (WGS) entry which is preliminary data.</text>
</comment>
<dbReference type="EMBL" id="BART01005947">
    <property type="protein sequence ID" value="GAG55502.1"/>
    <property type="molecule type" value="Genomic_DNA"/>
</dbReference>
<dbReference type="InterPro" id="IPR003611">
    <property type="entry name" value="NUMOD3"/>
</dbReference>
<reference evidence="3" key="1">
    <citation type="journal article" date="2014" name="Front. Microbiol.">
        <title>High frequency of phylogenetically diverse reductive dehalogenase-homologous genes in deep subseafloor sedimentary metagenomes.</title>
        <authorList>
            <person name="Kawai M."/>
            <person name="Futagami T."/>
            <person name="Toyoda A."/>
            <person name="Takaki Y."/>
            <person name="Nishi S."/>
            <person name="Hori S."/>
            <person name="Arai W."/>
            <person name="Tsubouchi T."/>
            <person name="Morono Y."/>
            <person name="Uchiyama I."/>
            <person name="Ito T."/>
            <person name="Fujiyama A."/>
            <person name="Inagaki F."/>
            <person name="Takami H."/>
        </authorList>
    </citation>
    <scope>NUCLEOTIDE SEQUENCE</scope>
    <source>
        <strain evidence="3">Expedition CK06-06</strain>
    </source>
</reference>
<protein>
    <recommendedName>
        <fullName evidence="2">Nuclease associated modular domain-containing protein</fullName>
    </recommendedName>
</protein>
<evidence type="ECO:0000313" key="3">
    <source>
        <dbReference type="EMBL" id="GAG55502.1"/>
    </source>
</evidence>
<name>X0ZB87_9ZZZZ</name>
<feature type="region of interest" description="Disordered" evidence="1">
    <location>
        <begin position="1"/>
        <end position="31"/>
    </location>
</feature>
<feature type="domain" description="Nuclease associated modular" evidence="2">
    <location>
        <begin position="27"/>
        <end position="43"/>
    </location>
</feature>
<organism evidence="3">
    <name type="scientific">marine sediment metagenome</name>
    <dbReference type="NCBI Taxonomy" id="412755"/>
    <lineage>
        <taxon>unclassified sequences</taxon>
        <taxon>metagenomes</taxon>
        <taxon>ecological metagenomes</taxon>
    </lineage>
</organism>
<dbReference type="GO" id="GO:0003677">
    <property type="term" value="F:DNA binding"/>
    <property type="evidence" value="ECO:0007669"/>
    <property type="project" value="InterPro"/>
</dbReference>
<proteinExistence type="predicted"/>
<evidence type="ECO:0000256" key="1">
    <source>
        <dbReference type="SAM" id="MobiDB-lite"/>
    </source>
</evidence>
<dbReference type="AlphaFoldDB" id="X0ZB87"/>